<reference evidence="2 3" key="1">
    <citation type="submission" date="2019-08" db="EMBL/GenBank/DDBJ databases">
        <title>A chromosome-level genome assembly, high-density linkage maps, and genome scans reveal the genomic architecture of hybrid incompatibilities underlying speciation via character displacement in darters (Percidae: Etheostominae).</title>
        <authorList>
            <person name="Moran R.L."/>
            <person name="Catchen J.M."/>
            <person name="Fuller R.C."/>
        </authorList>
    </citation>
    <scope>NUCLEOTIDE SEQUENCE [LARGE SCALE GENOMIC DNA]</scope>
    <source>
        <strain evidence="2">EspeVRDwgs_2016</strain>
        <tissue evidence="2">Muscle</tissue>
    </source>
</reference>
<evidence type="ECO:0000313" key="3">
    <source>
        <dbReference type="Proteomes" id="UP000327493"/>
    </source>
</evidence>
<feature type="non-terminal residue" evidence="2">
    <location>
        <position position="1"/>
    </location>
</feature>
<dbReference type="Gene3D" id="1.10.533.10">
    <property type="entry name" value="Death Domain, Fas"/>
    <property type="match status" value="1"/>
</dbReference>
<dbReference type="SUPFAM" id="SSF47986">
    <property type="entry name" value="DEATH domain"/>
    <property type="match status" value="1"/>
</dbReference>
<accession>A0A5J5CXJ4</accession>
<dbReference type="InterPro" id="IPR004020">
    <property type="entry name" value="DAPIN"/>
</dbReference>
<evidence type="ECO:0000259" key="1">
    <source>
        <dbReference type="PROSITE" id="PS50824"/>
    </source>
</evidence>
<protein>
    <recommendedName>
        <fullName evidence="1">Pyrin domain-containing protein</fullName>
    </recommendedName>
</protein>
<dbReference type="CDD" id="cd08321">
    <property type="entry name" value="Pyrin_ASC-like"/>
    <property type="match status" value="1"/>
</dbReference>
<feature type="non-terminal residue" evidence="2">
    <location>
        <position position="129"/>
    </location>
</feature>
<dbReference type="Pfam" id="PF02758">
    <property type="entry name" value="PYRIN"/>
    <property type="match status" value="1"/>
</dbReference>
<keyword evidence="3" id="KW-1185">Reference proteome</keyword>
<gene>
    <name evidence="2" type="ORF">FQN60_004337</name>
</gene>
<name>A0A5J5CXJ4_9PERO</name>
<proteinExistence type="predicted"/>
<feature type="domain" description="Pyrin" evidence="1">
    <location>
        <begin position="40"/>
        <end position="129"/>
    </location>
</feature>
<dbReference type="PROSITE" id="PS50824">
    <property type="entry name" value="DAPIN"/>
    <property type="match status" value="1"/>
</dbReference>
<dbReference type="Proteomes" id="UP000327493">
    <property type="component" value="Chromosome 15"/>
</dbReference>
<dbReference type="EMBL" id="VOFY01000015">
    <property type="protein sequence ID" value="KAA8585643.1"/>
    <property type="molecule type" value="Genomic_DNA"/>
</dbReference>
<evidence type="ECO:0000313" key="2">
    <source>
        <dbReference type="EMBL" id="KAA8585643.1"/>
    </source>
</evidence>
<dbReference type="InterPro" id="IPR011029">
    <property type="entry name" value="DEATH-like_dom_sf"/>
</dbReference>
<sequence>VILTEVYSTGFQRSFFDEEDLTSIAENDVIYAFQAPPLYIRGGSARISVKQMLLTTLQNLGSEDFEMFKWHLQNNSSIIRSHLEGANRFKTVDLMVQHEPQKVVDMTIRFLRSINRNDLALNLSQVNIG</sequence>
<dbReference type="AlphaFoldDB" id="A0A5J5CXJ4"/>
<dbReference type="SMART" id="SM01289">
    <property type="entry name" value="PYRIN"/>
    <property type="match status" value="1"/>
</dbReference>
<organism evidence="2 3">
    <name type="scientific">Etheostoma spectabile</name>
    <name type="common">orangethroat darter</name>
    <dbReference type="NCBI Taxonomy" id="54343"/>
    <lineage>
        <taxon>Eukaryota</taxon>
        <taxon>Metazoa</taxon>
        <taxon>Chordata</taxon>
        <taxon>Craniata</taxon>
        <taxon>Vertebrata</taxon>
        <taxon>Euteleostomi</taxon>
        <taxon>Actinopterygii</taxon>
        <taxon>Neopterygii</taxon>
        <taxon>Teleostei</taxon>
        <taxon>Neoteleostei</taxon>
        <taxon>Acanthomorphata</taxon>
        <taxon>Eupercaria</taxon>
        <taxon>Perciformes</taxon>
        <taxon>Percoidei</taxon>
        <taxon>Percidae</taxon>
        <taxon>Etheostomatinae</taxon>
        <taxon>Etheostoma</taxon>
    </lineage>
</organism>
<comment type="caution">
    <text evidence="2">The sequence shown here is derived from an EMBL/GenBank/DDBJ whole genome shotgun (WGS) entry which is preliminary data.</text>
</comment>